<dbReference type="EMBL" id="MT142570">
    <property type="protein sequence ID" value="QJA85369.1"/>
    <property type="molecule type" value="Genomic_DNA"/>
</dbReference>
<accession>A0A6M3JRH8</accession>
<sequence length="58" mass="6893">MIYEAFYYRNPLPNEIIGPVLEHKIIKSNTNKDAMLTARNIAKQYDWRLLELRREGGK</sequence>
<protein>
    <submittedName>
        <fullName evidence="1">Uncharacterized protein</fullName>
    </submittedName>
</protein>
<reference evidence="1" key="1">
    <citation type="submission" date="2020-03" db="EMBL/GenBank/DDBJ databases">
        <title>The deep terrestrial virosphere.</title>
        <authorList>
            <person name="Holmfeldt K."/>
            <person name="Nilsson E."/>
            <person name="Simone D."/>
            <person name="Lopez-Fernandez M."/>
            <person name="Wu X."/>
            <person name="de Brujin I."/>
            <person name="Lundin D."/>
            <person name="Andersson A."/>
            <person name="Bertilsson S."/>
            <person name="Dopson M."/>
        </authorList>
    </citation>
    <scope>NUCLEOTIDE SEQUENCE</scope>
    <source>
        <strain evidence="1">MM415A02659</strain>
        <strain evidence="2">MM415B02229</strain>
    </source>
</reference>
<evidence type="ECO:0000313" key="1">
    <source>
        <dbReference type="EMBL" id="QJA72654.1"/>
    </source>
</evidence>
<proteinExistence type="predicted"/>
<dbReference type="AlphaFoldDB" id="A0A6M3JRH8"/>
<organism evidence="1">
    <name type="scientific">viral metagenome</name>
    <dbReference type="NCBI Taxonomy" id="1070528"/>
    <lineage>
        <taxon>unclassified sequences</taxon>
        <taxon>metagenomes</taxon>
        <taxon>organismal metagenomes</taxon>
    </lineage>
</organism>
<name>A0A6M3JRH8_9ZZZZ</name>
<gene>
    <name evidence="1" type="ORF">MM415A02659_0011</name>
    <name evidence="2" type="ORF">MM415B02229_0007</name>
</gene>
<evidence type="ECO:0000313" key="2">
    <source>
        <dbReference type="EMBL" id="QJA85369.1"/>
    </source>
</evidence>
<dbReference type="EMBL" id="MT141968">
    <property type="protein sequence ID" value="QJA72654.1"/>
    <property type="molecule type" value="Genomic_DNA"/>
</dbReference>